<dbReference type="EMBL" id="AEAH01000775">
    <property type="protein sequence ID" value="EGH30513.1"/>
    <property type="molecule type" value="Genomic_DNA"/>
</dbReference>
<gene>
    <name evidence="2" type="ORF">PSYJA_16642</name>
</gene>
<accession>F3FJX7</accession>
<keyword evidence="1" id="KW-0472">Membrane</keyword>
<evidence type="ECO:0000313" key="2">
    <source>
        <dbReference type="EMBL" id="EGH30513.1"/>
    </source>
</evidence>
<dbReference type="AlphaFoldDB" id="F3FJX7"/>
<proteinExistence type="predicted"/>
<feature type="transmembrane region" description="Helical" evidence="1">
    <location>
        <begin position="20"/>
        <end position="41"/>
    </location>
</feature>
<dbReference type="PATRIC" id="fig|629262.5.peg.2755"/>
<keyword evidence="1" id="KW-0812">Transmembrane</keyword>
<evidence type="ECO:0000313" key="3">
    <source>
        <dbReference type="Proteomes" id="UP000004471"/>
    </source>
</evidence>
<reference evidence="2 3" key="1">
    <citation type="journal article" date="2011" name="PLoS Pathog.">
        <title>Dynamic evolution of pathogenicity revealed by sequencing and comparative genomics of 19 Pseudomonas syringae isolates.</title>
        <authorList>
            <person name="Baltrus D.A."/>
            <person name="Nishimura M.T."/>
            <person name="Romanchuk A."/>
            <person name="Chang J.H."/>
            <person name="Mukhtar M.S."/>
            <person name="Cherkis K."/>
            <person name="Roach J."/>
            <person name="Grant S.R."/>
            <person name="Jones C.D."/>
            <person name="Dangl J.L."/>
        </authorList>
    </citation>
    <scope>NUCLEOTIDE SEQUENCE [LARGE SCALE GENOMIC DNA]</scope>
    <source>
        <strain evidence="3">M301072PT</strain>
    </source>
</reference>
<keyword evidence="1" id="KW-1133">Transmembrane helix</keyword>
<protein>
    <submittedName>
        <fullName evidence="2">Uncharacterized protein</fullName>
    </submittedName>
</protein>
<sequence>MGIRLMIYDRTYKTLTSERIAFYSAMYAVLSLIISNLVMRFLDNQEVVVAAVLFVIVSIFFSLWALRQSHRRIKINKLPSDYIIKILYLVKKESRYGQEGYSQEWHTYQTAFNTKATDAVFEEFAGLKIEPQEYFTFVLAENLITATAININNSISIKLSKKGLERLEIFEKSEKW</sequence>
<name>F3FJX7_PSESX</name>
<dbReference type="Proteomes" id="UP000004471">
    <property type="component" value="Unassembled WGS sequence"/>
</dbReference>
<comment type="caution">
    <text evidence="2">The sequence shown here is derived from an EMBL/GenBank/DDBJ whole genome shotgun (WGS) entry which is preliminary data.</text>
</comment>
<organism evidence="2 3">
    <name type="scientific">Pseudomonas syringae pv. japonica str. M301072</name>
    <dbReference type="NCBI Taxonomy" id="629262"/>
    <lineage>
        <taxon>Bacteria</taxon>
        <taxon>Pseudomonadati</taxon>
        <taxon>Pseudomonadota</taxon>
        <taxon>Gammaproteobacteria</taxon>
        <taxon>Pseudomonadales</taxon>
        <taxon>Pseudomonadaceae</taxon>
        <taxon>Pseudomonas</taxon>
        <taxon>Pseudomonas syringae</taxon>
    </lineage>
</organism>
<dbReference type="HOGENOM" id="CLU_1523901_0_0_6"/>
<evidence type="ECO:0000256" key="1">
    <source>
        <dbReference type="SAM" id="Phobius"/>
    </source>
</evidence>
<feature type="transmembrane region" description="Helical" evidence="1">
    <location>
        <begin position="47"/>
        <end position="66"/>
    </location>
</feature>